<dbReference type="GO" id="GO:0055052">
    <property type="term" value="C:ATP-binding cassette (ABC) transporter complex, substrate-binding subunit-containing"/>
    <property type="evidence" value="ECO:0007669"/>
    <property type="project" value="TreeGrafter"/>
</dbReference>
<protein>
    <submittedName>
        <fullName evidence="2">ATP-binding cassette domain-containing protein</fullName>
    </submittedName>
</protein>
<keyword evidence="2" id="KW-0547">Nucleotide-binding</keyword>
<dbReference type="GO" id="GO:0016887">
    <property type="term" value="F:ATP hydrolysis activity"/>
    <property type="evidence" value="ECO:0007669"/>
    <property type="project" value="InterPro"/>
</dbReference>
<dbReference type="Proteomes" id="UP000284605">
    <property type="component" value="Unassembled WGS sequence"/>
</dbReference>
<keyword evidence="2" id="KW-0067">ATP-binding</keyword>
<dbReference type="Gene3D" id="3.40.50.300">
    <property type="entry name" value="P-loop containing nucleotide triphosphate hydrolases"/>
    <property type="match status" value="1"/>
</dbReference>
<evidence type="ECO:0000313" key="3">
    <source>
        <dbReference type="Proteomes" id="UP000284605"/>
    </source>
</evidence>
<dbReference type="GO" id="GO:0005524">
    <property type="term" value="F:ATP binding"/>
    <property type="evidence" value="ECO:0007669"/>
    <property type="project" value="UniProtKB-KW"/>
</dbReference>
<keyword evidence="3" id="KW-1185">Reference proteome</keyword>
<dbReference type="EMBL" id="QYUK01000011">
    <property type="protein sequence ID" value="RJF87285.1"/>
    <property type="molecule type" value="Genomic_DNA"/>
</dbReference>
<gene>
    <name evidence="2" type="ORF">D3874_09805</name>
</gene>
<feature type="domain" description="ABC transporter" evidence="1">
    <location>
        <begin position="20"/>
        <end position="95"/>
    </location>
</feature>
<dbReference type="InterPro" id="IPR003439">
    <property type="entry name" value="ABC_transporter-like_ATP-bd"/>
</dbReference>
<dbReference type="PANTHER" id="PTHR43875">
    <property type="entry name" value="MALTODEXTRIN IMPORT ATP-BINDING PROTEIN MSMX"/>
    <property type="match status" value="1"/>
</dbReference>
<evidence type="ECO:0000313" key="2">
    <source>
        <dbReference type="EMBL" id="RJF87285.1"/>
    </source>
</evidence>
<dbReference type="AlphaFoldDB" id="A0A418WBA7"/>
<sequence>MAGLAFRNVTHRFGGRVAVDNLDLVVAPGEVVCLLGPSGCGKTTTLRLAAGLEALQTGEISIGDRIVAGPGVATPPEKRHVGLIFQDYALFPISRSSTTSPSGWPGRPGGMRWPMRAPPWSRSAWATGRAASRTCCRAASSSAWPWSARWRRAPMSC</sequence>
<comment type="caution">
    <text evidence="2">The sequence shown here is derived from an EMBL/GenBank/DDBJ whole genome shotgun (WGS) entry which is preliminary data.</text>
</comment>
<proteinExistence type="predicted"/>
<reference evidence="2 3" key="1">
    <citation type="submission" date="2018-09" db="EMBL/GenBank/DDBJ databases">
        <authorList>
            <person name="Zhu H."/>
        </authorList>
    </citation>
    <scope>NUCLEOTIDE SEQUENCE [LARGE SCALE GENOMIC DNA]</scope>
    <source>
        <strain evidence="2 3">K1W22B-8</strain>
    </source>
</reference>
<dbReference type="SUPFAM" id="SSF52540">
    <property type="entry name" value="P-loop containing nucleoside triphosphate hydrolases"/>
    <property type="match status" value="1"/>
</dbReference>
<name>A0A418WBA7_9PROT</name>
<organism evidence="2 3">
    <name type="scientific">Oleomonas cavernae</name>
    <dbReference type="NCBI Taxonomy" id="2320859"/>
    <lineage>
        <taxon>Bacteria</taxon>
        <taxon>Pseudomonadati</taxon>
        <taxon>Pseudomonadota</taxon>
        <taxon>Alphaproteobacteria</taxon>
        <taxon>Acetobacterales</taxon>
        <taxon>Acetobacteraceae</taxon>
        <taxon>Oleomonas</taxon>
    </lineage>
</organism>
<dbReference type="PANTHER" id="PTHR43875:SF1">
    <property type="entry name" value="OSMOPROTECTIVE COMPOUNDS UPTAKE ATP-BINDING PROTEIN GGTA"/>
    <property type="match status" value="1"/>
</dbReference>
<evidence type="ECO:0000259" key="1">
    <source>
        <dbReference type="Pfam" id="PF00005"/>
    </source>
</evidence>
<accession>A0A418WBA7</accession>
<dbReference type="InterPro" id="IPR047641">
    <property type="entry name" value="ABC_transpr_MalK/UgpC-like"/>
</dbReference>
<dbReference type="Pfam" id="PF00005">
    <property type="entry name" value="ABC_tran"/>
    <property type="match status" value="1"/>
</dbReference>
<dbReference type="InterPro" id="IPR027417">
    <property type="entry name" value="P-loop_NTPase"/>
</dbReference>